<gene>
    <name evidence="1" type="ORF">L3Q82_025295</name>
</gene>
<keyword evidence="2" id="KW-1185">Reference proteome</keyword>
<sequence>MHVLGTGLTYCRQCEPSSCSGRTETEQPLAKAPGPHTRGALPTEYHEGHGRMPSPDPQSTCGLVGQTPINPLSTLRRVYRAGPLFHDQDENRIVPPESEGSTIGRILLSKACQPRQPHNIQRFEVLRADLIHPRRLATEELANYLSDFGLGDGRVHLRVPILCFLIGRQVGGIEEILKEVFPSTVQIRQCPQSSLTASFTSGVHHRVRGLPPRQAPETLRPQLRTAASTMEAENMVHSDSMSPASLGICEKLFRRWELKTSLTEGSARRSQQTLTIRLGLPGLSNFLLCQRSQLTTRWRREATLSFTGVNSNTWRLSWGAMSKPTPARRPLTLGNSRVVEGPAPLKELGSRAQAMRGGIGSSLRPPCLPRLLPKPHCTGPSWTFLRVLQKHDREDEDVPSKWRSEEEMAAEASDLRRELEKN</sequence>
<protein>
    <submittedName>
        <fullName evidence="1">Uncharacterized protein</fullName>
    </submittedName>
</protein>
<organism evidence="1 2">
    <name type="scientific">Scortum barcoo</name>
    <name type="common">barcoo grunter</name>
    <dbReference type="NCBI Taxonomy" id="214431"/>
    <lineage>
        <taxon>Eukaryota</taxon>
        <taxon>Metazoa</taxon>
        <taxon>Chordata</taxon>
        <taxon>Craniata</taxon>
        <taxon>Vertebrata</taxon>
        <taxon>Euteleostomi</taxon>
        <taxon>Actinopterygii</taxon>
        <taxon>Neopterygii</taxon>
        <taxon>Teleostei</taxon>
        <taxon>Neoteleostei</taxon>
        <taxon>Acanthomorphata</taxon>
        <taxon>Eupercaria</taxon>
        <taxon>Centrarchiformes</taxon>
        <taxon>Terapontoidei</taxon>
        <taxon>Terapontidae</taxon>
        <taxon>Scortum</taxon>
    </lineage>
</organism>
<reference evidence="1" key="1">
    <citation type="submission" date="2022-04" db="EMBL/GenBank/DDBJ databases">
        <title>Jade perch genome.</title>
        <authorList>
            <person name="Chao B."/>
        </authorList>
    </citation>
    <scope>NUCLEOTIDE SEQUENCE</scope>
    <source>
        <strain evidence="1">CB-2022</strain>
    </source>
</reference>
<comment type="caution">
    <text evidence="1">The sequence shown here is derived from an EMBL/GenBank/DDBJ whole genome shotgun (WGS) entry which is preliminary data.</text>
</comment>
<accession>A0ACB8WRZ1</accession>
<dbReference type="EMBL" id="CM041537">
    <property type="protein sequence ID" value="KAI3370529.1"/>
    <property type="molecule type" value="Genomic_DNA"/>
</dbReference>
<evidence type="ECO:0000313" key="2">
    <source>
        <dbReference type="Proteomes" id="UP000831701"/>
    </source>
</evidence>
<dbReference type="Proteomes" id="UP000831701">
    <property type="component" value="Chromosome 7"/>
</dbReference>
<evidence type="ECO:0000313" key="1">
    <source>
        <dbReference type="EMBL" id="KAI3370529.1"/>
    </source>
</evidence>
<name>A0ACB8WRZ1_9TELE</name>
<proteinExistence type="predicted"/>